<sequence length="1194" mass="131367">PTLPGAVEAERSQLPGLRYVVSVRVVAVQDWSEAANAPGDEDGGGHDDGGADAGGEPGPPRGPTPDFNPTPTRDSDSDGSIDSNFNGGHPGFDSRRHASCATPEVSTVPRSIFIGSLACPLVHGARRHASCATPEVRRWDPRGGTPPRLGSRAAAVLGASRDALSVEAEPHSPIYATVQPASTLSTHGRRVVSRDALTPSMSVQRLEESERPGVVGRFINIAPLLLQDVRSSGLPDPLPAEDWWAEFVPIELGGPVGGRLLAKGRENSKEVSGAAGATGSPSPASSTHGDHGCGSSAATPGAWIVYKRRRFRKRADVDRLAPPRSSPTILPQSTGTFAPETPAVSPTTSNTAPTPASPRIADRLCIPIQTPLLRGPPRLRRARSPVATTLRRSVRIAAAPREADSTRQAQLVLMQKLGIAPPTPGVDSEAVRKYLKAFRQPLSDFGHGSMYDYDYVPAVNTAGGILLGGHRDCWEVSGLSKGVHSLSACLTPVGPMAPWWITVVYGPQLFIDKVGFLAELLRCKDSCLGPWLICGDFNMIYQAANKSNDRLDRREMRSERQRPTLERLDRCLASVDWFQAFPYHCLRPLSSDCSDHCPLLLLLDTRPADKRRFRFESFWTKLPGFIDVVTAAWSLPVTQVDPFRRLDIKFRFLARVLWSWSTTKVGKRNSRIQSLLVQGAEVSDPSLLAQATFDHYNSILGSNFERTQRIDLTLIGLPSMDLQNLEVLFTEAEVRAVVADLPNERAPGPDGFTGLFYKLAWDVINTKVITNGIPGRRICHARGLRQGDPLCPMLFVLAMEVFNHVLSWLDSTDLLTVLGQPGQPLIDAVAARLPLWKGNLLNIAGKTTLVRSTLSTIPVHTPRELGGLGVADLRRTGIALRVRWPWMHRVGQARSWASLQNQEEKAVMDLFKATTTSAVGSGESTFFWIDSWLHGACVRQLAPAVFAAVPRQRWGTTVAEALPGFAWVSHIARPRSLRLIAEFVQLCREIERVHLTPGVPDTFTWNLTSCQSYSAASAYSAMFFGCSKPLGAALIWKTPAPPCVKFFFWLALHGKCWTADRRWRLGLQDDNSCITCDQSAETLDHIILGYVFSREVWAACLRTFRLLELIPTHEERIMDWWTTSRKRLPKVLRRGFDSLFFLVRWNLWKERNGRTFDRAARQPQQLAQAIVEEASLWIAAGYHSLGALDARRAG</sequence>
<feature type="compositionally biased region" description="Polar residues" evidence="1">
    <location>
        <begin position="69"/>
        <end position="86"/>
    </location>
</feature>
<proteinExistence type="predicted"/>
<gene>
    <name evidence="3" type="primary">Sb0240s002010</name>
    <name evidence="3" type="ORF">SORBIDRAFT_0240s002010</name>
</gene>
<protein>
    <recommendedName>
        <fullName evidence="2">Reverse transcriptase zinc-binding domain-containing protein</fullName>
    </recommendedName>
</protein>
<dbReference type="PANTHER" id="PTHR33710:SF48">
    <property type="entry name" value="OS02G0307075 PROTEIN"/>
    <property type="match status" value="1"/>
</dbReference>
<evidence type="ECO:0000256" key="1">
    <source>
        <dbReference type="SAM" id="MobiDB-lite"/>
    </source>
</evidence>
<dbReference type="EMBL" id="GL002834">
    <property type="protein sequence ID" value="EES20428.1"/>
    <property type="molecule type" value="Genomic_DNA"/>
</dbReference>
<name>C6JSB6_SORBI</name>
<reference evidence="3" key="1">
    <citation type="journal article" date="2009" name="Nature">
        <title>The Sorghum bicolor genome and the diversification of grasses.</title>
        <authorList>
            <person name="Paterson A.H."/>
            <person name="Bowers J.E."/>
            <person name="Bruggmann R."/>
            <person name="Dubchak I."/>
            <person name="Grimwood J."/>
            <person name="Gundlach H."/>
            <person name="Haberer G."/>
            <person name="Hellsten U."/>
            <person name="Mitros T."/>
            <person name="Poliakov A."/>
            <person name="Schmutz J."/>
            <person name="Spannagl M."/>
            <person name="Tang H."/>
            <person name="Wang X."/>
            <person name="Wicker T."/>
            <person name="Bharti A.K."/>
            <person name="Chapman J."/>
            <person name="Feltus F.A."/>
            <person name="Gowik U."/>
            <person name="Grigoriev I.V."/>
            <person name="Lyons E."/>
            <person name="Maher C.A."/>
            <person name="Martis M."/>
            <person name="Narechania A."/>
            <person name="Otillar R.P."/>
            <person name="Penning B.W."/>
            <person name="Salamov A.A."/>
            <person name="Wang Y."/>
            <person name="Zhang L."/>
            <person name="Carpita N.C."/>
            <person name="Freeling M."/>
            <person name="Gingle A.R."/>
            <person name="Hash C.T."/>
            <person name="Keller B."/>
            <person name="Klein P."/>
            <person name="Kresovich S."/>
            <person name="McCann M.C."/>
            <person name="Ming R."/>
            <person name="Peterson D.G."/>
            <person name="Mehboob-ur-Rahman"/>
            <person name="Ware D."/>
            <person name="Westhoff P."/>
            <person name="Mayer K.F."/>
            <person name="Messing J."/>
            <person name="Rokhsar D.S."/>
        </authorList>
    </citation>
    <scope>NUCLEOTIDE SEQUENCE [LARGE SCALE GENOMIC DNA]</scope>
</reference>
<dbReference type="InterPro" id="IPR036691">
    <property type="entry name" value="Endo/exonu/phosph_ase_sf"/>
</dbReference>
<evidence type="ECO:0000259" key="2">
    <source>
        <dbReference type="Pfam" id="PF13966"/>
    </source>
</evidence>
<feature type="compositionally biased region" description="Pro residues" evidence="1">
    <location>
        <begin position="57"/>
        <end position="68"/>
    </location>
</feature>
<feature type="compositionally biased region" description="Polar residues" evidence="1">
    <location>
        <begin position="326"/>
        <end position="336"/>
    </location>
</feature>
<feature type="domain" description="Reverse transcriptase zinc-binding" evidence="2">
    <location>
        <begin position="1013"/>
        <end position="1097"/>
    </location>
</feature>
<dbReference type="PANTHER" id="PTHR33710">
    <property type="entry name" value="BNAC02G09200D PROTEIN"/>
    <property type="match status" value="1"/>
</dbReference>
<feature type="region of interest" description="Disordered" evidence="1">
    <location>
        <begin position="265"/>
        <end position="297"/>
    </location>
</feature>
<feature type="region of interest" description="Disordered" evidence="1">
    <location>
        <begin position="32"/>
        <end position="97"/>
    </location>
</feature>
<dbReference type="Gene3D" id="3.60.10.10">
    <property type="entry name" value="Endonuclease/exonuclease/phosphatase"/>
    <property type="match status" value="1"/>
</dbReference>
<organism evidence="3">
    <name type="scientific">Sorghum bicolor</name>
    <name type="common">Sorghum</name>
    <name type="synonym">Sorghum vulgare</name>
    <dbReference type="NCBI Taxonomy" id="4558"/>
    <lineage>
        <taxon>Eukaryota</taxon>
        <taxon>Viridiplantae</taxon>
        <taxon>Streptophyta</taxon>
        <taxon>Embryophyta</taxon>
        <taxon>Tracheophyta</taxon>
        <taxon>Spermatophyta</taxon>
        <taxon>Magnoliopsida</taxon>
        <taxon>Liliopsida</taxon>
        <taxon>Poales</taxon>
        <taxon>Poaceae</taxon>
        <taxon>PACMAD clade</taxon>
        <taxon>Panicoideae</taxon>
        <taxon>Andropogonodae</taxon>
        <taxon>Andropogoneae</taxon>
        <taxon>Sorghinae</taxon>
        <taxon>Sorghum</taxon>
    </lineage>
</organism>
<feature type="non-terminal residue" evidence="3">
    <location>
        <position position="1"/>
    </location>
</feature>
<dbReference type="Pfam" id="PF13966">
    <property type="entry name" value="zf-RVT"/>
    <property type="match status" value="1"/>
</dbReference>
<feature type="compositionally biased region" description="Low complexity" evidence="1">
    <location>
        <begin position="341"/>
        <end position="358"/>
    </location>
</feature>
<dbReference type="AlphaFoldDB" id="C6JSB6"/>
<accession>C6JSB6</accession>
<feature type="region of interest" description="Disordered" evidence="1">
    <location>
        <begin position="315"/>
        <end position="358"/>
    </location>
</feature>
<evidence type="ECO:0000313" key="3">
    <source>
        <dbReference type="EMBL" id="EES20428.1"/>
    </source>
</evidence>
<feature type="compositionally biased region" description="Low complexity" evidence="1">
    <location>
        <begin position="272"/>
        <end position="287"/>
    </location>
</feature>
<dbReference type="InterPro" id="IPR026960">
    <property type="entry name" value="RVT-Znf"/>
</dbReference>
<dbReference type="HOGENOM" id="CLU_271548_0_0_1"/>
<dbReference type="SUPFAM" id="SSF56219">
    <property type="entry name" value="DNase I-like"/>
    <property type="match status" value="1"/>
</dbReference>